<dbReference type="PANTHER" id="PTHR33507:SF3">
    <property type="entry name" value="INNER MEMBRANE PROTEIN YBBJ"/>
    <property type="match status" value="1"/>
</dbReference>
<dbReference type="InterPro" id="IPR052165">
    <property type="entry name" value="Membrane_assoc_protease"/>
</dbReference>
<keyword evidence="3 5" id="KW-1133">Transmembrane helix</keyword>
<accession>A0ABY8QS29</accession>
<evidence type="ECO:0000256" key="1">
    <source>
        <dbReference type="ARBA" id="ARBA00004141"/>
    </source>
</evidence>
<keyword evidence="2 5" id="KW-0812">Transmembrane</keyword>
<sequence>MSDNSWAVWLAMIVVLGGIELVTLDLLFAMLAVGAIGGLLADVMGAPLPVEIGVAGVVAIGMIFAVRPVALKHLRKGPALQRTNADALLGASAIAIESVTSSAGLVRIGGDVWTARVLESDDVIEPDEKVYVARIDGATAVVSRDEVV</sequence>
<evidence type="ECO:0000256" key="4">
    <source>
        <dbReference type="ARBA" id="ARBA00023136"/>
    </source>
</evidence>
<dbReference type="Proteomes" id="UP001209083">
    <property type="component" value="Chromosome"/>
</dbReference>
<feature type="transmembrane region" description="Helical" evidence="5">
    <location>
        <begin position="46"/>
        <end position="66"/>
    </location>
</feature>
<evidence type="ECO:0000313" key="8">
    <source>
        <dbReference type="Proteomes" id="UP001209083"/>
    </source>
</evidence>
<dbReference type="Gene3D" id="2.40.50.140">
    <property type="entry name" value="Nucleic acid-binding proteins"/>
    <property type="match status" value="1"/>
</dbReference>
<evidence type="ECO:0000256" key="3">
    <source>
        <dbReference type="ARBA" id="ARBA00022989"/>
    </source>
</evidence>
<dbReference type="Pfam" id="PF01957">
    <property type="entry name" value="NfeD"/>
    <property type="match status" value="1"/>
</dbReference>
<organism evidence="7 8">
    <name type="scientific">Saxibacter everestensis</name>
    <dbReference type="NCBI Taxonomy" id="2909229"/>
    <lineage>
        <taxon>Bacteria</taxon>
        <taxon>Bacillati</taxon>
        <taxon>Actinomycetota</taxon>
        <taxon>Actinomycetes</taxon>
        <taxon>Micrococcales</taxon>
        <taxon>Brevibacteriaceae</taxon>
        <taxon>Saxibacter</taxon>
    </lineage>
</organism>
<name>A0ABY8QS29_9MICO</name>
<evidence type="ECO:0000313" key="7">
    <source>
        <dbReference type="EMBL" id="WGW11805.1"/>
    </source>
</evidence>
<dbReference type="EMBL" id="CP090958">
    <property type="protein sequence ID" value="WGW11805.1"/>
    <property type="molecule type" value="Genomic_DNA"/>
</dbReference>
<feature type="transmembrane region" description="Helical" evidence="5">
    <location>
        <begin position="7"/>
        <end position="40"/>
    </location>
</feature>
<keyword evidence="8" id="KW-1185">Reference proteome</keyword>
<keyword evidence="4 5" id="KW-0472">Membrane</keyword>
<dbReference type="InterPro" id="IPR002810">
    <property type="entry name" value="NfeD-like_C"/>
</dbReference>
<evidence type="ECO:0000259" key="6">
    <source>
        <dbReference type="Pfam" id="PF01957"/>
    </source>
</evidence>
<feature type="domain" description="NfeD-like C-terminal" evidence="6">
    <location>
        <begin position="85"/>
        <end position="143"/>
    </location>
</feature>
<dbReference type="InterPro" id="IPR012340">
    <property type="entry name" value="NA-bd_OB-fold"/>
</dbReference>
<reference evidence="7 8" key="1">
    <citation type="submission" date="2023-05" db="EMBL/GenBank/DDBJ databases">
        <title>Lithophilousrod everest ZFBP1038 complete genpme.</title>
        <authorList>
            <person name="Tian M."/>
        </authorList>
    </citation>
    <scope>NUCLEOTIDE SEQUENCE [LARGE SCALE GENOMIC DNA]</scope>
    <source>
        <strain evidence="7 8">ZFBP1038</strain>
    </source>
</reference>
<protein>
    <submittedName>
        <fullName evidence="7">NfeD family protein</fullName>
    </submittedName>
</protein>
<dbReference type="SUPFAM" id="SSF141322">
    <property type="entry name" value="NfeD domain-like"/>
    <property type="match status" value="1"/>
</dbReference>
<comment type="subcellular location">
    <subcellularLocation>
        <location evidence="1">Membrane</location>
        <topology evidence="1">Multi-pass membrane protein</topology>
    </subcellularLocation>
</comment>
<evidence type="ECO:0000256" key="5">
    <source>
        <dbReference type="SAM" id="Phobius"/>
    </source>
</evidence>
<dbReference type="PANTHER" id="PTHR33507">
    <property type="entry name" value="INNER MEMBRANE PROTEIN YBBJ"/>
    <property type="match status" value="1"/>
</dbReference>
<proteinExistence type="predicted"/>
<evidence type="ECO:0000256" key="2">
    <source>
        <dbReference type="ARBA" id="ARBA00022692"/>
    </source>
</evidence>
<dbReference type="RefSeq" id="WP_349638598.1">
    <property type="nucleotide sequence ID" value="NZ_CP090958.1"/>
</dbReference>
<gene>
    <name evidence="7" type="ORF">LWF01_17215</name>
</gene>